<keyword evidence="4" id="KW-0472">Membrane</keyword>
<keyword evidence="7" id="KW-1185">Reference proteome</keyword>
<feature type="non-terminal residue" evidence="6">
    <location>
        <position position="1"/>
    </location>
</feature>
<dbReference type="RefSeq" id="WP_268967192.1">
    <property type="nucleotide sequence ID" value="NZ_JABFCY010000097.1"/>
</dbReference>
<dbReference type="GO" id="GO:0005524">
    <property type="term" value="F:ATP binding"/>
    <property type="evidence" value="ECO:0007669"/>
    <property type="project" value="UniProtKB-KW"/>
</dbReference>
<comment type="caution">
    <text evidence="6">The sequence shown here is derived from an EMBL/GenBank/DDBJ whole genome shotgun (WGS) entry which is preliminary data.</text>
</comment>
<name>A0A849KPR4_9HYPH</name>
<feature type="non-terminal residue" evidence="6">
    <location>
        <position position="77"/>
    </location>
</feature>
<evidence type="ECO:0000313" key="7">
    <source>
        <dbReference type="Proteomes" id="UP000574931"/>
    </source>
</evidence>
<keyword evidence="6" id="KW-0547">Nucleotide-binding</keyword>
<dbReference type="PROSITE" id="PS50929">
    <property type="entry name" value="ABC_TM1F"/>
    <property type="match status" value="1"/>
</dbReference>
<dbReference type="EMBL" id="JABFCY010000097">
    <property type="protein sequence ID" value="NNU63681.1"/>
    <property type="molecule type" value="Genomic_DNA"/>
</dbReference>
<keyword evidence="2" id="KW-0812">Transmembrane</keyword>
<dbReference type="Proteomes" id="UP000574931">
    <property type="component" value="Unassembled WGS sequence"/>
</dbReference>
<evidence type="ECO:0000259" key="5">
    <source>
        <dbReference type="PROSITE" id="PS50929"/>
    </source>
</evidence>
<dbReference type="InterPro" id="IPR011527">
    <property type="entry name" value="ABC1_TM_dom"/>
</dbReference>
<comment type="subcellular location">
    <subcellularLocation>
        <location evidence="1">Cell membrane</location>
        <topology evidence="1">Multi-pass membrane protein</topology>
    </subcellularLocation>
</comment>
<evidence type="ECO:0000256" key="1">
    <source>
        <dbReference type="ARBA" id="ARBA00004651"/>
    </source>
</evidence>
<dbReference type="Gene3D" id="1.20.1560.10">
    <property type="entry name" value="ABC transporter type 1, transmembrane domain"/>
    <property type="match status" value="1"/>
</dbReference>
<feature type="domain" description="ABC transmembrane type-1" evidence="5">
    <location>
        <begin position="1"/>
        <end position="77"/>
    </location>
</feature>
<keyword evidence="3" id="KW-1133">Transmembrane helix</keyword>
<evidence type="ECO:0000256" key="4">
    <source>
        <dbReference type="ARBA" id="ARBA00023136"/>
    </source>
</evidence>
<dbReference type="AlphaFoldDB" id="A0A849KPR4"/>
<reference evidence="6 7" key="1">
    <citation type="submission" date="2020-05" db="EMBL/GenBank/DDBJ databases">
        <title>Draft Genome Sequence of Ochrobactrum soli Isolated from Stable Fly Gut.</title>
        <authorList>
            <person name="Pileggi M.T."/>
            <person name="Vazhakkala L.J."/>
            <person name="Wong C.N."/>
        </authorList>
    </citation>
    <scope>NUCLEOTIDE SEQUENCE [LARGE SCALE GENOMIC DNA]</scope>
    <source>
        <strain evidence="6 7">MTP-C0764</strain>
    </source>
</reference>
<dbReference type="SUPFAM" id="SSF90123">
    <property type="entry name" value="ABC transporter transmembrane region"/>
    <property type="match status" value="1"/>
</dbReference>
<dbReference type="GO" id="GO:0005886">
    <property type="term" value="C:plasma membrane"/>
    <property type="evidence" value="ECO:0007669"/>
    <property type="project" value="UniProtKB-SubCell"/>
</dbReference>
<dbReference type="InterPro" id="IPR036640">
    <property type="entry name" value="ABC1_TM_sf"/>
</dbReference>
<keyword evidence="6" id="KW-0067">ATP-binding</keyword>
<gene>
    <name evidence="6" type="ORF">HKX02_26045</name>
</gene>
<sequence>MTLIGAFVLMLWIHVPLALNTALVVPLTAFVNISYGSRMTSNWHALYGRVGEFNARIEENVGGNRVVQAFTNEDHER</sequence>
<evidence type="ECO:0000313" key="6">
    <source>
        <dbReference type="EMBL" id="NNU63681.1"/>
    </source>
</evidence>
<proteinExistence type="predicted"/>
<evidence type="ECO:0000256" key="3">
    <source>
        <dbReference type="ARBA" id="ARBA00022989"/>
    </source>
</evidence>
<protein>
    <submittedName>
        <fullName evidence="6">Multidrug ABC transporter ATP-binding protein</fullName>
    </submittedName>
</protein>
<accession>A0A849KPR4</accession>
<dbReference type="Pfam" id="PF00664">
    <property type="entry name" value="ABC_membrane"/>
    <property type="match status" value="1"/>
</dbReference>
<organism evidence="6 7">
    <name type="scientific">Ochrobactrum soli</name>
    <dbReference type="NCBI Taxonomy" id="2448455"/>
    <lineage>
        <taxon>Bacteria</taxon>
        <taxon>Pseudomonadati</taxon>
        <taxon>Pseudomonadota</taxon>
        <taxon>Alphaproteobacteria</taxon>
        <taxon>Hyphomicrobiales</taxon>
        <taxon>Brucellaceae</taxon>
        <taxon>Brucella/Ochrobactrum group</taxon>
        <taxon>Ochrobactrum</taxon>
    </lineage>
</organism>
<evidence type="ECO:0000256" key="2">
    <source>
        <dbReference type="ARBA" id="ARBA00022692"/>
    </source>
</evidence>
<dbReference type="GO" id="GO:0140359">
    <property type="term" value="F:ABC-type transporter activity"/>
    <property type="evidence" value="ECO:0007669"/>
    <property type="project" value="InterPro"/>
</dbReference>